<keyword evidence="11" id="KW-0597">Phosphoprotein</keyword>
<feature type="transmembrane region" description="Helical" evidence="31">
    <location>
        <begin position="16"/>
        <end position="36"/>
    </location>
</feature>
<keyword evidence="16" id="KW-0832">Ubl conjugation</keyword>
<dbReference type="Pfam" id="PF00291">
    <property type="entry name" value="PALP"/>
    <property type="match status" value="1"/>
</dbReference>
<comment type="catalytic activity">
    <reaction evidence="27 29">
        <text>L-homocysteine + L-serine = L,L-cystathionine + H2O</text>
        <dbReference type="Rhea" id="RHEA:10112"/>
        <dbReference type="ChEBI" id="CHEBI:15377"/>
        <dbReference type="ChEBI" id="CHEBI:33384"/>
        <dbReference type="ChEBI" id="CHEBI:58161"/>
        <dbReference type="ChEBI" id="CHEBI:58199"/>
        <dbReference type="EC" id="4.2.1.22"/>
    </reaction>
</comment>
<evidence type="ECO:0000256" key="10">
    <source>
        <dbReference type="ARBA" id="ARBA00022499"/>
    </source>
</evidence>
<dbReference type="CDD" id="cd04608">
    <property type="entry name" value="CBS_pair_CBS"/>
    <property type="match status" value="1"/>
</dbReference>
<keyword evidence="12 29" id="KW-0028">Amino-acid biosynthesis</keyword>
<proteinExistence type="inferred from homology"/>
<dbReference type="Pfam" id="PF00571">
    <property type="entry name" value="CBS"/>
    <property type="match status" value="1"/>
</dbReference>
<feature type="domain" description="Reverse transcriptase" evidence="33">
    <location>
        <begin position="1494"/>
        <end position="1740"/>
    </location>
</feature>
<feature type="compositionally biased region" description="Polar residues" evidence="30">
    <location>
        <begin position="1353"/>
        <end position="1362"/>
    </location>
</feature>
<dbReference type="InterPro" id="IPR005857">
    <property type="entry name" value="Cysta_beta_synth"/>
</dbReference>
<feature type="transmembrane region" description="Helical" evidence="31">
    <location>
        <begin position="1119"/>
        <end position="1139"/>
    </location>
</feature>
<comment type="pathway">
    <text evidence="5">Amino-acid biosynthesis; L-cysteine biosynthesis; L-cysteine from L-homocysteine and L-serine: step 1/2.</text>
</comment>
<dbReference type="PRINTS" id="PR00237">
    <property type="entry name" value="GPCRRHODOPSN"/>
</dbReference>
<evidence type="ECO:0000256" key="11">
    <source>
        <dbReference type="ARBA" id="ARBA00022553"/>
    </source>
</evidence>
<evidence type="ECO:0000256" key="19">
    <source>
        <dbReference type="ARBA" id="ARBA00023004"/>
    </source>
</evidence>
<feature type="transmembrane region" description="Helical" evidence="31">
    <location>
        <begin position="1069"/>
        <end position="1098"/>
    </location>
</feature>
<feature type="transmembrane region" description="Helical" evidence="31">
    <location>
        <begin position="48"/>
        <end position="68"/>
    </location>
</feature>
<dbReference type="Pfam" id="PF10324">
    <property type="entry name" value="7TM_GPCR_Srw"/>
    <property type="match status" value="2"/>
</dbReference>
<evidence type="ECO:0000256" key="23">
    <source>
        <dbReference type="ARBA" id="ARBA00023239"/>
    </source>
</evidence>
<feature type="compositionally biased region" description="Basic and acidic residues" evidence="30">
    <location>
        <begin position="1335"/>
        <end position="1347"/>
    </location>
</feature>
<evidence type="ECO:0000256" key="30">
    <source>
        <dbReference type="SAM" id="MobiDB-lite"/>
    </source>
</evidence>
<evidence type="ECO:0000256" key="15">
    <source>
        <dbReference type="ARBA" id="ARBA00022723"/>
    </source>
</evidence>
<evidence type="ECO:0000256" key="9">
    <source>
        <dbReference type="ARBA" id="ARBA00022490"/>
    </source>
</evidence>
<dbReference type="SUPFAM" id="SSF54631">
    <property type="entry name" value="CBS-domain pair"/>
    <property type="match status" value="1"/>
</dbReference>
<evidence type="ECO:0000256" key="26">
    <source>
        <dbReference type="ARBA" id="ARBA00045425"/>
    </source>
</evidence>
<feature type="transmembrane region" description="Helical" evidence="31">
    <location>
        <begin position="1229"/>
        <end position="1250"/>
    </location>
</feature>
<comment type="function">
    <text evidence="26">Hydro-lyase catalyzing the first step of the transsulfuration pathway, where the hydroxyl group of L-serine is displaced by L-homocysteine in a beta-replacement reaction to form L-cystathionine, the precursor of L-cysteine. This catabolic route allows the elimination of L-methionine and the toxic metabolite L-homocysteine. Also involved in the production of hydrogen sulfide, a gasotransmitter with signaling and cytoprotective effects on neurons.</text>
</comment>
<evidence type="ECO:0000256" key="14">
    <source>
        <dbReference type="ARBA" id="ARBA00022692"/>
    </source>
</evidence>
<dbReference type="FunFam" id="3.40.50.1100:FF:000118">
    <property type="entry name" value="Related to CYS4-cystathionine beta-synthase"/>
    <property type="match status" value="1"/>
</dbReference>
<feature type="compositionally biased region" description="Polar residues" evidence="30">
    <location>
        <begin position="3332"/>
        <end position="3351"/>
    </location>
</feature>
<dbReference type="InterPro" id="IPR036052">
    <property type="entry name" value="TrpB-like_PALP_sf"/>
</dbReference>
<feature type="transmembrane region" description="Helical" evidence="31">
    <location>
        <begin position="1151"/>
        <end position="1174"/>
    </location>
</feature>
<dbReference type="PROSITE" id="PS51371">
    <property type="entry name" value="CBS"/>
    <property type="match status" value="1"/>
</dbReference>
<dbReference type="NCBIfam" id="TIGR01137">
    <property type="entry name" value="cysta_beta"/>
    <property type="match status" value="1"/>
</dbReference>
<dbReference type="InterPro" id="IPR050214">
    <property type="entry name" value="Cys_Synth/Cystath_Beta-Synth"/>
</dbReference>
<dbReference type="PROSITE" id="PS50878">
    <property type="entry name" value="RT_POL"/>
    <property type="match status" value="1"/>
</dbReference>
<keyword evidence="14 31" id="KW-0812">Transmembrane</keyword>
<comment type="subcellular location">
    <subcellularLocation>
        <location evidence="4">Cytoplasm</location>
    </subcellularLocation>
    <subcellularLocation>
        <location evidence="3">Membrane</location>
    </subcellularLocation>
    <subcellularLocation>
        <location evidence="2">Nucleus</location>
    </subcellularLocation>
</comment>
<sequence>MTDCSESEWMQKYYRISVPVISSVSLLLNICNIVIFSKRKMVSPTNSILLGIAVSDLCKVSMFLVTTAAHLPKTSYASQIVYLICNVAMLVMHAFALWCGVLLALFRFFYLRFYASPLTKVWFSLSRARLAVCLAFLANIIVTLPYASVLRLRRVPATDVSNSTSNDTGPVVVKFEAEMLDSYQYQVRMLNVIAQKLAPCLIMAGFCFCIIYSLRQAEKRREKLVKSTNRSTATAAAAAAAEAPDAATPLTKEQQKASKSSRKEKRSRDHRRTTSFLLIILLLYILYEVPMSLILVLSDSAFNLTGVQCFLQTYSAILNSIGLVNNTINFFLYSFMSKQFRDAFKEVFGLSHLAAKARSLAISMGLQVPNAANTAAQDAPAGSNNAAQGGAPLADRSRAAGVHLESIKVCSESPASPGEPDERSNRSASDAHSNSRFSVANSCGSLQGGWRLVQFANGTADNGCQTAANIMIRRHRVGNETRIVWRFIATAKAAAGELAQAVLAQRFLHVTTDDIQTGPSLAPLQEADQSPALLGCTQQLKSDRTSCDNSKTRGSALTAATTSFPQQSLLQQQCSPGDNREPGKTASRSCPTWHCQHCCLHRAAEALQAAHIQAAELSTQEAVTEIKAATDNCRHAVAWRTIKRTASHAECYHCNADSIKHRLQLIAGHFHFTLRSMRADAAAGTDDIPPRVLKTPELLPVITGILNRSCCLGGNSTASAPERWRTSKIVAIPKKSNSSGLDNLRGKAQECTLAKILNTILRNCIQPIINQRLLNIQSGFRPGRSTAEQVAAIRLNTALHLNLPPTSGVLQGDTLSPFLFVLLIDYVMRLALRDADGYKRCCMLALPTRSPPLLLPDGNTIAPCNQFKYLGVLVPDPDAIVNNRKQLAWRASHLLRSISNCRIATDCLKVALFRSAVETVLTYGLEAVPMTATGEASLEAWHRHQLLCNALGIRFPERVSNAELAAWTHVPPLGRTLQRRRQMLIGHCLRADTRGTGPPLADLLLSPPWVAGRLLLLFFNRLRNMIESKLEHSIHCSLVSSSSNDSSLEACPSNANYTSNSTSTPPDQAFAFISGLLILICLIVGVCGNLWIVATVLVRREMRTNLINLFITSLCLNDLLNLMLNQTMVAVSYLVHGWILGQVLCDFMPEFNMVLVCVSLWHHALIALHRYIVVVHNNAYIAMHKGLYSAVMLLGTRLFAALLSLSYPLLNRGQSSAADRLLLKREIKITKMFGAVFVMFLVGFIPYGVLRMFDSDNQRDPNAYVVVTVLYAMASCANPVIFGAMNREIRLACLQLLPGRCASGRGTGARSNGRSRGRGITVSISMRQRTQTRRTSKEKDLDDDKLSKGRSSVPLNDSENIHQQQQTLEQQKQQQPLKQKDADEIEDDEHSSSSAEDESGAQTAALVTVLATAQIFVRDRHQAKGSLHIESGDWLAAHYREVLSAPAPTAPLLPIPDFAPAQPGAFNTGPITAGEVDRALRTMRVDAAAGPSLGGNETASAPQQWRTSKIVSIPKKGASTSLDNQRGIALECTTPKLLNATLRNPLLLSLQSGFRPGQVATIRSVIEACKTRQRSVSIIFVDSRKAFDSVSRPAIAGLLSHYDVPAALVSAVVDLYRVSRAFVMSSDGPTEEFGTSSGVLQGDTLAPLLFLLVVDYVLRRFLREDDSYLLVPRRSSRHPDVSLPALAYADDIALLCRDPAVAQRALTRLCDEDARVGLLVNARKTKALHVGTNTAPALTLPNGDRIARRPEGAPVPRGRRADPAVRHGGCAADRDARAKSGRALPIAAGRALPGSPADQRSDGPRWDAAPERSAELSSTLSQMLLGHCLRTLGRGAPVPLALAMLHRPTEQFRRGQARTATLTDCLIADLQAFDLTPQAAAACPSGLFCERLHSNHLKQQLPQLPASQSIDGAALQSQSVAHKSQCSRLCRPSTRAGGRGNHLHSNLSFASLRRLVSRSQQSSIINRECVSFNQATSSRQFGRQLFGDTSNSAGGSESGFAMSVQAGSNFNQNFQPACDRLALTGNPGLDAGVALGILTQHRVPPQRGQVVLKAGLPLLQKQPPLPPLPHRQAAGARQSRQLRPATRWQLRDQPVRPTLHQRFVQSTKIAVASNNAFGGGVAAANRINPVAEQREASRLHWKFRKFRTPSSASPLFAWSPLRAARERGRTRAGGTPRGDWRNSIMRWFALASAAASPTVTPWLHWLSGHTTDFCSASCGSAATALLSHPVGHPREASIRGRLRRRTLETIGLQSGDTLAPFLFVLFVLDWVLRTALPSANDGFLLRRRIGRPHGEKRLNVLGYADDLALLSSSRQIDKLVEVESSVGLVVNTLKTEVLTVPADITADLTCRGADGQTTRLARCQWVTYLGGMVPDAAFRSIRAVVQSEALPDRQRARLWQAVVETILLYNAETWTLTATLERQLDSAHSGLLRAAFRADESVGTEALYDRAKLPVHHPAPADVLLLTLQGPFRPGQARTRRYVDCLLCDAANGADFVHSQAASARHLTRPALTNEVLAISSCAMELYNQRFWGKEITLHLDSQAAIHALERTTTCSRTVLDCIGQLNRLGASNKVDPRALGHPGNELADRLAKAGSTGSFTGPLPVAPTSIAVVTTRINQRVASKLSERWANAPDCRQSMFNKDCDIIIPGLQLRSTKPIRSLWITWSLTVEFLIGTPEPKILSNILQHIGNTPLVRLNMAKCEFFNAGGSVKDRIGLRMIEDAEKSGRLKPGDVLIEPTSGNTGIGLALAAAVKGYRCIIVMPEKMSKEKVDVLRALGAEIVRTPTAASFDSAESHIGVAKRLLQEMPNAHILDQYTNPSNPLAHYDGTAEELLEACNNQIDMVVAGAGTGGTIAGLARKIKQRCPNCLIVGVDPYGSILAQPESLNETSVTQYDVEGIGYDFVPTVLDRSLVDCWFKSSDAESFDMARRLIRHEGLLCGGSSGSAVHSALAAIRHYKLGPGKRVVVMLPDSVRNYMTKFLSEDWLIERGYAPTQDFANGVGEFDSDTRWKSVRVGSLDLKAPLSVLPDVSVKEALELLNREGFDQLPVVHADGKIVGMATLGFIMSHIIKGTLKPTDPVSNAVYHKFTKVTPDCPLGVISRHLDSDHFILVVNQQRQYLGDRKESVKEVIFGILTRIDLLNYLLSNKLRNTEAAVSAASSQYAHIPTANVDIRYQSHGGQLLEVAAVSGRTRPDAPVVGGPADAYADQEAERPGHQAGGHQPHNAPLERFRLVLVASNSVSIVDVLHLQLVVGIANLSPVPRVRTRRLVGAAASGHSFDWLFQSKQLRFLLLPPLRSCCSTRAKFSPLVGSHGSPGWLQSARCRQYRNSTETANSSAPAQFSRSASSSPDGRVYRRDLQPPGQDSTFKQPGLPTPSEPAQPA</sequence>
<dbReference type="GO" id="GO:0004122">
    <property type="term" value="F:cystathionine beta-synthase activity"/>
    <property type="evidence" value="ECO:0007669"/>
    <property type="project" value="UniProtKB-UniRule"/>
</dbReference>
<dbReference type="GO" id="GO:0050667">
    <property type="term" value="P:homocysteine metabolic process"/>
    <property type="evidence" value="ECO:0007669"/>
    <property type="project" value="UniProtKB-ARBA"/>
</dbReference>
<feature type="region of interest" description="Disordered" evidence="30">
    <location>
        <begin position="1304"/>
        <end position="1401"/>
    </location>
</feature>
<dbReference type="Pfam" id="PF00001">
    <property type="entry name" value="7tm_1"/>
    <property type="match status" value="1"/>
</dbReference>
<keyword evidence="17 29" id="KW-0663">Pyridoxal phosphate</keyword>
<keyword evidence="35" id="KW-1185">Reference proteome</keyword>
<dbReference type="InterPro" id="IPR001216">
    <property type="entry name" value="P-phosphate_BS"/>
</dbReference>
<dbReference type="CDD" id="cd01650">
    <property type="entry name" value="RT_nLTR_like"/>
    <property type="match status" value="1"/>
</dbReference>
<dbReference type="InterPro" id="IPR017452">
    <property type="entry name" value="GPCR_Rhodpsn_7TM"/>
</dbReference>
<dbReference type="InterPro" id="IPR000477">
    <property type="entry name" value="RT_dom"/>
</dbReference>
<evidence type="ECO:0000256" key="22">
    <source>
        <dbReference type="ARBA" id="ARBA00023192"/>
    </source>
</evidence>
<evidence type="ECO:0000256" key="31">
    <source>
        <dbReference type="SAM" id="Phobius"/>
    </source>
</evidence>
<comment type="cofactor">
    <cofactor evidence="1 29">
        <name>pyridoxal 5'-phosphate</name>
        <dbReference type="ChEBI" id="CHEBI:597326"/>
    </cofactor>
</comment>
<feature type="region of interest" description="Disordered" evidence="30">
    <location>
        <begin position="410"/>
        <end position="433"/>
    </location>
</feature>
<evidence type="ECO:0000256" key="1">
    <source>
        <dbReference type="ARBA" id="ARBA00001933"/>
    </source>
</evidence>
<evidence type="ECO:0000256" key="2">
    <source>
        <dbReference type="ARBA" id="ARBA00004123"/>
    </source>
</evidence>
<evidence type="ECO:0000256" key="4">
    <source>
        <dbReference type="ARBA" id="ARBA00004496"/>
    </source>
</evidence>
<dbReference type="InterPro" id="IPR046342">
    <property type="entry name" value="CBS_dom_sf"/>
</dbReference>
<feature type="domain" description="G-protein coupled receptors family 1 profile" evidence="32">
    <location>
        <begin position="28"/>
        <end position="333"/>
    </location>
</feature>
<evidence type="ECO:0000256" key="24">
    <source>
        <dbReference type="ARBA" id="ARBA00023242"/>
    </source>
</evidence>
<dbReference type="InterPro" id="IPR046353">
    <property type="entry name" value="CBS_C"/>
</dbReference>
<evidence type="ECO:0000313" key="35">
    <source>
        <dbReference type="Proteomes" id="UP000095280"/>
    </source>
</evidence>
<dbReference type="InterPro" id="IPR043502">
    <property type="entry name" value="DNA/RNA_pol_sf"/>
</dbReference>
<name>A0A1I8GUQ0_9PLAT</name>
<dbReference type="SUPFAM" id="SSF56672">
    <property type="entry name" value="DNA/RNA polymerases"/>
    <property type="match status" value="1"/>
</dbReference>
<evidence type="ECO:0000256" key="18">
    <source>
        <dbReference type="ARBA" id="ARBA00022989"/>
    </source>
</evidence>
<dbReference type="GO" id="GO:0016020">
    <property type="term" value="C:membrane"/>
    <property type="evidence" value="ECO:0007669"/>
    <property type="project" value="UniProtKB-SubCell"/>
</dbReference>
<evidence type="ECO:0000256" key="5">
    <source>
        <dbReference type="ARBA" id="ARBA00005003"/>
    </source>
</evidence>
<feature type="region of interest" description="Disordered" evidence="30">
    <location>
        <begin position="240"/>
        <end position="268"/>
    </location>
</feature>
<dbReference type="Proteomes" id="UP000095280">
    <property type="component" value="Unplaced"/>
</dbReference>
<dbReference type="EC" id="4.2.1.22" evidence="8 29"/>
<evidence type="ECO:0000256" key="27">
    <source>
        <dbReference type="ARBA" id="ARBA00047490"/>
    </source>
</evidence>
<keyword evidence="23 29" id="KW-0456">Lyase</keyword>
<dbReference type="CDD" id="cd01561">
    <property type="entry name" value="CBS_like"/>
    <property type="match status" value="1"/>
</dbReference>
<keyword evidence="10" id="KW-1017">Isopeptide bond</keyword>
<evidence type="ECO:0000256" key="29">
    <source>
        <dbReference type="RuleBase" id="RU361204"/>
    </source>
</evidence>
<dbReference type="Gene3D" id="3.10.580.10">
    <property type="entry name" value="CBS-domain"/>
    <property type="match status" value="1"/>
</dbReference>
<organism evidence="35 36">
    <name type="scientific">Macrostomum lignano</name>
    <dbReference type="NCBI Taxonomy" id="282301"/>
    <lineage>
        <taxon>Eukaryota</taxon>
        <taxon>Metazoa</taxon>
        <taxon>Spiralia</taxon>
        <taxon>Lophotrochozoa</taxon>
        <taxon>Platyhelminthes</taxon>
        <taxon>Rhabditophora</taxon>
        <taxon>Macrostomorpha</taxon>
        <taxon>Macrostomida</taxon>
        <taxon>Macrostomidae</taxon>
        <taxon>Macrostomum</taxon>
    </lineage>
</organism>
<feature type="compositionally biased region" description="Basic and acidic residues" evidence="30">
    <location>
        <begin position="1799"/>
        <end position="1814"/>
    </location>
</feature>
<keyword evidence="19" id="KW-0408">Iron</keyword>
<dbReference type="GO" id="GO:0019343">
    <property type="term" value="P:cysteine biosynthetic process via cystathionine"/>
    <property type="evidence" value="ECO:0007669"/>
    <property type="project" value="UniProtKB-UniRule"/>
</dbReference>
<evidence type="ECO:0000256" key="12">
    <source>
        <dbReference type="ARBA" id="ARBA00022605"/>
    </source>
</evidence>
<comment type="subunit">
    <text evidence="7">Homotetramer.</text>
</comment>
<dbReference type="Pfam" id="PF00078">
    <property type="entry name" value="RVT_1"/>
    <property type="match status" value="1"/>
</dbReference>
<feature type="transmembrane region" description="Helical" evidence="31">
    <location>
        <begin position="1262"/>
        <end position="1285"/>
    </location>
</feature>
<evidence type="ECO:0000256" key="6">
    <source>
        <dbReference type="ARBA" id="ARBA00007103"/>
    </source>
</evidence>
<comment type="similarity">
    <text evidence="6 29">Belongs to the cysteine synthase/cystathionine beta-synthase family.</text>
</comment>
<dbReference type="Gene3D" id="1.20.1070.10">
    <property type="entry name" value="Rhodopsin 7-helix transmembrane proteins"/>
    <property type="match status" value="3"/>
</dbReference>
<dbReference type="InterPro" id="IPR001926">
    <property type="entry name" value="TrpB-like_PALP"/>
</dbReference>
<feature type="compositionally biased region" description="Low complexity" evidence="30">
    <location>
        <begin position="1363"/>
        <end position="1377"/>
    </location>
</feature>
<evidence type="ECO:0000256" key="20">
    <source>
        <dbReference type="ARBA" id="ARBA00023122"/>
    </source>
</evidence>
<evidence type="ECO:0000313" key="36">
    <source>
        <dbReference type="WBParaSite" id="maker-uti_cns_0003077-snap-gene-0.5-mRNA-1"/>
    </source>
</evidence>
<evidence type="ECO:0000259" key="34">
    <source>
        <dbReference type="PROSITE" id="PS51371"/>
    </source>
</evidence>
<keyword evidence="13" id="KW-0349">Heme</keyword>
<keyword evidence="20 28" id="KW-0129">CBS domain</keyword>
<dbReference type="InterPro" id="IPR019427">
    <property type="entry name" value="7TM_GPCR_serpentine_rcpt_Srw"/>
</dbReference>
<feature type="transmembrane region" description="Helical" evidence="31">
    <location>
        <begin position="130"/>
        <end position="149"/>
    </location>
</feature>
<feature type="transmembrane region" description="Helical" evidence="31">
    <location>
        <begin position="1186"/>
        <end position="1209"/>
    </location>
</feature>
<evidence type="ECO:0000256" key="7">
    <source>
        <dbReference type="ARBA" id="ARBA00011881"/>
    </source>
</evidence>
<dbReference type="GO" id="GO:0005737">
    <property type="term" value="C:cytoplasm"/>
    <property type="evidence" value="ECO:0007669"/>
    <property type="project" value="UniProtKB-SubCell"/>
</dbReference>
<dbReference type="GO" id="GO:0006535">
    <property type="term" value="P:cysteine biosynthetic process from serine"/>
    <property type="evidence" value="ECO:0007669"/>
    <property type="project" value="UniProtKB-UniRule"/>
</dbReference>
<feature type="domain" description="G-protein coupled receptors family 1 profile" evidence="32">
    <location>
        <begin position="1224"/>
        <end position="1282"/>
    </location>
</feature>
<dbReference type="Gene3D" id="3.40.50.1100">
    <property type="match status" value="2"/>
</dbReference>
<evidence type="ECO:0000256" key="28">
    <source>
        <dbReference type="PROSITE-ProRule" id="PRU00703"/>
    </source>
</evidence>
<dbReference type="PANTHER" id="PTHR10314">
    <property type="entry name" value="CYSTATHIONINE BETA-SYNTHASE"/>
    <property type="match status" value="1"/>
</dbReference>
<dbReference type="FunFam" id="3.40.50.1100:FF:000003">
    <property type="entry name" value="Cystathionine beta-synthase"/>
    <property type="match status" value="1"/>
</dbReference>
<keyword evidence="24" id="KW-0539">Nucleus</keyword>
<feature type="domain" description="G-protein coupled receptors family 1 profile" evidence="32">
    <location>
        <begin position="1088"/>
        <end position="1205"/>
    </location>
</feature>
<feature type="compositionally biased region" description="Acidic residues" evidence="30">
    <location>
        <begin position="1383"/>
        <end position="1399"/>
    </location>
</feature>
<feature type="transmembrane region" description="Helical" evidence="31">
    <location>
        <begin position="193"/>
        <end position="214"/>
    </location>
</feature>
<dbReference type="InterPro" id="IPR000644">
    <property type="entry name" value="CBS_dom"/>
</dbReference>
<accession>A0A1I8GUQ0</accession>
<dbReference type="GO" id="GO:0046872">
    <property type="term" value="F:metal ion binding"/>
    <property type="evidence" value="ECO:0007669"/>
    <property type="project" value="UniProtKB-KW"/>
</dbReference>
<keyword evidence="18 31" id="KW-1133">Transmembrane helix</keyword>
<feature type="region of interest" description="Disordered" evidence="30">
    <location>
        <begin position="3332"/>
        <end position="3384"/>
    </location>
</feature>
<evidence type="ECO:0000256" key="21">
    <source>
        <dbReference type="ARBA" id="ARBA00023136"/>
    </source>
</evidence>
<feature type="region of interest" description="Disordered" evidence="30">
    <location>
        <begin position="1739"/>
        <end position="1814"/>
    </location>
</feature>
<feature type="transmembrane region" description="Helical" evidence="31">
    <location>
        <begin position="80"/>
        <end position="109"/>
    </location>
</feature>
<evidence type="ECO:0000256" key="8">
    <source>
        <dbReference type="ARBA" id="ARBA00012041"/>
    </source>
</evidence>
<evidence type="ECO:0000256" key="17">
    <source>
        <dbReference type="ARBA" id="ARBA00022898"/>
    </source>
</evidence>
<keyword evidence="9" id="KW-0963">Cytoplasm</keyword>
<dbReference type="WBParaSite" id="maker-uti_cns_0003077-snap-gene-0.5-mRNA-1">
    <property type="protein sequence ID" value="maker-uti_cns_0003077-snap-gene-0.5-mRNA-1"/>
    <property type="gene ID" value="maker-uti_cns_0003077-snap-gene-0.5"/>
</dbReference>
<feature type="compositionally biased region" description="Basic residues" evidence="30">
    <location>
        <begin position="259"/>
        <end position="268"/>
    </location>
</feature>
<keyword evidence="22 29" id="KW-0198">Cysteine biosynthesis</keyword>
<evidence type="ECO:0000256" key="13">
    <source>
        <dbReference type="ARBA" id="ARBA00022617"/>
    </source>
</evidence>
<feature type="domain" description="CBS" evidence="34">
    <location>
        <begin position="3020"/>
        <end position="3078"/>
    </location>
</feature>
<dbReference type="UniPathway" id="UPA00136">
    <property type="reaction ID" value="UER00201"/>
</dbReference>
<dbReference type="GO" id="GO:0005634">
    <property type="term" value="C:nucleus"/>
    <property type="evidence" value="ECO:0007669"/>
    <property type="project" value="UniProtKB-SubCell"/>
</dbReference>
<reference evidence="36" key="1">
    <citation type="submission" date="2016-11" db="UniProtKB">
        <authorList>
            <consortium name="WormBaseParasite"/>
        </authorList>
    </citation>
    <scope>IDENTIFICATION</scope>
</reference>
<dbReference type="FunFam" id="3.10.580.10:FF:000014">
    <property type="entry name" value="Cystathionine beta-synthase"/>
    <property type="match status" value="1"/>
</dbReference>
<evidence type="ECO:0000256" key="25">
    <source>
        <dbReference type="ARBA" id="ARBA00026192"/>
    </source>
</evidence>
<evidence type="ECO:0000256" key="16">
    <source>
        <dbReference type="ARBA" id="ARBA00022843"/>
    </source>
</evidence>
<dbReference type="GO" id="GO:0008528">
    <property type="term" value="F:G protein-coupled peptide receptor activity"/>
    <property type="evidence" value="ECO:0007669"/>
    <property type="project" value="InterPro"/>
</dbReference>
<dbReference type="SMART" id="SM00116">
    <property type="entry name" value="CBS"/>
    <property type="match status" value="2"/>
</dbReference>
<dbReference type="PROSITE" id="PS00901">
    <property type="entry name" value="CYS_SYNTHASE"/>
    <property type="match status" value="1"/>
</dbReference>
<dbReference type="InterPro" id="IPR000276">
    <property type="entry name" value="GPCR_Rhodpsn"/>
</dbReference>
<dbReference type="SUPFAM" id="SSF53686">
    <property type="entry name" value="Tryptophan synthase beta subunit-like PLP-dependent enzymes"/>
    <property type="match status" value="1"/>
</dbReference>
<feature type="transmembrane region" description="Helical" evidence="31">
    <location>
        <begin position="275"/>
        <end position="297"/>
    </location>
</feature>
<evidence type="ECO:0000259" key="33">
    <source>
        <dbReference type="PROSITE" id="PS50878"/>
    </source>
</evidence>
<evidence type="ECO:0000259" key="32">
    <source>
        <dbReference type="PROSITE" id="PS50262"/>
    </source>
</evidence>
<protein>
    <recommendedName>
        <fullName evidence="25 29">Cystathionine beta-synthase</fullName>
        <ecNumber evidence="8 29">4.2.1.22</ecNumber>
    </recommendedName>
</protein>
<evidence type="ECO:0000256" key="3">
    <source>
        <dbReference type="ARBA" id="ARBA00004370"/>
    </source>
</evidence>
<dbReference type="SUPFAM" id="SSF81321">
    <property type="entry name" value="Family A G protein-coupled receptor-like"/>
    <property type="match status" value="2"/>
</dbReference>
<keyword evidence="15" id="KW-0479">Metal-binding</keyword>
<dbReference type="CDD" id="cd14978">
    <property type="entry name" value="7tmA_FMRFamide_R-like"/>
    <property type="match status" value="1"/>
</dbReference>
<keyword evidence="21 31" id="KW-0472">Membrane</keyword>
<dbReference type="PROSITE" id="PS50262">
    <property type="entry name" value="G_PROTEIN_RECEP_F1_2"/>
    <property type="match status" value="3"/>
</dbReference>
<feature type="compositionally biased region" description="Pro residues" evidence="30">
    <location>
        <begin position="3374"/>
        <end position="3384"/>
    </location>
</feature>